<keyword evidence="2" id="KW-1185">Reference proteome</keyword>
<dbReference type="Proteomes" id="UP001595556">
    <property type="component" value="Unassembled WGS sequence"/>
</dbReference>
<reference evidence="2" key="1">
    <citation type="journal article" date="2019" name="Int. J. Syst. Evol. Microbiol.">
        <title>The Global Catalogue of Microorganisms (GCM) 10K type strain sequencing project: providing services to taxonomists for standard genome sequencing and annotation.</title>
        <authorList>
            <consortium name="The Broad Institute Genomics Platform"/>
            <consortium name="The Broad Institute Genome Sequencing Center for Infectious Disease"/>
            <person name="Wu L."/>
            <person name="Ma J."/>
        </authorList>
    </citation>
    <scope>NUCLEOTIDE SEQUENCE [LARGE SCALE GENOMIC DNA]</scope>
    <source>
        <strain evidence="2">KCTC 52168</strain>
    </source>
</reference>
<dbReference type="Pfam" id="PF00756">
    <property type="entry name" value="Esterase"/>
    <property type="match status" value="1"/>
</dbReference>
<sequence length="329" mass="37121">MPGRQPEDHDIHATSAPNPQRRELLACSLAALSLSLAPVVQAEAQTLPKPASGRIERLANFPSKLIDARHVDVWLPEGYDEAVRAGRRFAVIYMHDGQMLFDASTTWNKQAWNVDATLSRLVRERRIPDVIVVGVWNNGKFRHSEYMPQKFLPLLKPEIRERLVREGLQGKPQSDAYLRFLVEELKPAIDARFATRTEREHTVLMGSSMGGLISVYGMSEHPQVFGGAAGLSTHWVGGFQANSHIPLAAFNYLRDHLADPATHRLYQDHGTTELDAIYAPYQRFVDEIARDRGYTQANYLSRVFEGTGHNERAWAARLEIPVLFLFGRS</sequence>
<name>A0ABV7H6W9_9BURK</name>
<dbReference type="InterPro" id="IPR050583">
    <property type="entry name" value="Mycobacterial_A85_antigen"/>
</dbReference>
<comment type="caution">
    <text evidence="1">The sequence shown here is derived from an EMBL/GenBank/DDBJ whole genome shotgun (WGS) entry which is preliminary data.</text>
</comment>
<dbReference type="Gene3D" id="3.40.50.1820">
    <property type="entry name" value="alpha/beta hydrolase"/>
    <property type="match status" value="1"/>
</dbReference>
<dbReference type="PANTHER" id="PTHR48098">
    <property type="entry name" value="ENTEROCHELIN ESTERASE-RELATED"/>
    <property type="match status" value="1"/>
</dbReference>
<proteinExistence type="predicted"/>
<dbReference type="SUPFAM" id="SSF53474">
    <property type="entry name" value="alpha/beta-Hydrolases"/>
    <property type="match status" value="1"/>
</dbReference>
<dbReference type="InterPro" id="IPR029058">
    <property type="entry name" value="AB_hydrolase_fold"/>
</dbReference>
<dbReference type="EMBL" id="JBHRTI010000007">
    <property type="protein sequence ID" value="MFC3148513.1"/>
    <property type="molecule type" value="Genomic_DNA"/>
</dbReference>
<organism evidence="1 2">
    <name type="scientific">Piscinibacterium candidicorallinum</name>
    <dbReference type="NCBI Taxonomy" id="1793872"/>
    <lineage>
        <taxon>Bacteria</taxon>
        <taxon>Pseudomonadati</taxon>
        <taxon>Pseudomonadota</taxon>
        <taxon>Betaproteobacteria</taxon>
        <taxon>Burkholderiales</taxon>
        <taxon>Piscinibacterium</taxon>
    </lineage>
</organism>
<dbReference type="GO" id="GO:0016787">
    <property type="term" value="F:hydrolase activity"/>
    <property type="evidence" value="ECO:0007669"/>
    <property type="project" value="UniProtKB-KW"/>
</dbReference>
<protein>
    <submittedName>
        <fullName evidence="1">Alpha/beta hydrolase</fullName>
    </submittedName>
</protein>
<accession>A0ABV7H6W9</accession>
<gene>
    <name evidence="1" type="ORF">ACFOEN_12850</name>
</gene>
<evidence type="ECO:0000313" key="1">
    <source>
        <dbReference type="EMBL" id="MFC3148513.1"/>
    </source>
</evidence>
<dbReference type="RefSeq" id="WP_377304547.1">
    <property type="nucleotide sequence ID" value="NZ_CP180191.1"/>
</dbReference>
<evidence type="ECO:0000313" key="2">
    <source>
        <dbReference type="Proteomes" id="UP001595556"/>
    </source>
</evidence>
<dbReference type="PANTHER" id="PTHR48098:SF6">
    <property type="entry name" value="FERRI-BACILLIBACTIN ESTERASE BESA"/>
    <property type="match status" value="1"/>
</dbReference>
<dbReference type="InterPro" id="IPR000801">
    <property type="entry name" value="Esterase-like"/>
</dbReference>
<keyword evidence="1" id="KW-0378">Hydrolase</keyword>